<keyword evidence="2" id="KW-0687">Ribonucleoprotein</keyword>
<dbReference type="Proteomes" id="UP001237642">
    <property type="component" value="Unassembled WGS sequence"/>
</dbReference>
<evidence type="ECO:0000313" key="2">
    <source>
        <dbReference type="EMBL" id="KAK1375250.1"/>
    </source>
</evidence>
<dbReference type="AlphaFoldDB" id="A0AAD8I0C2"/>
<gene>
    <name evidence="2" type="ORF">POM88_031443</name>
</gene>
<dbReference type="PANTHER" id="PTHR34049:SF1">
    <property type="entry name" value="F-BOX PROTEIN SKIP27"/>
    <property type="match status" value="1"/>
</dbReference>
<evidence type="ECO:0000259" key="1">
    <source>
        <dbReference type="PROSITE" id="PS50181"/>
    </source>
</evidence>
<dbReference type="GO" id="GO:1990904">
    <property type="term" value="C:ribonucleoprotein complex"/>
    <property type="evidence" value="ECO:0007669"/>
    <property type="project" value="UniProtKB-KW"/>
</dbReference>
<comment type="caution">
    <text evidence="2">The sequence shown here is derived from an EMBL/GenBank/DDBJ whole genome shotgun (WGS) entry which is preliminary data.</text>
</comment>
<reference evidence="2" key="2">
    <citation type="submission" date="2023-05" db="EMBL/GenBank/DDBJ databases">
        <authorList>
            <person name="Schelkunov M.I."/>
        </authorList>
    </citation>
    <scope>NUCLEOTIDE SEQUENCE</scope>
    <source>
        <strain evidence="2">Hsosn_3</strain>
        <tissue evidence="2">Leaf</tissue>
    </source>
</reference>
<organism evidence="2 3">
    <name type="scientific">Heracleum sosnowskyi</name>
    <dbReference type="NCBI Taxonomy" id="360622"/>
    <lineage>
        <taxon>Eukaryota</taxon>
        <taxon>Viridiplantae</taxon>
        <taxon>Streptophyta</taxon>
        <taxon>Embryophyta</taxon>
        <taxon>Tracheophyta</taxon>
        <taxon>Spermatophyta</taxon>
        <taxon>Magnoliopsida</taxon>
        <taxon>eudicotyledons</taxon>
        <taxon>Gunneridae</taxon>
        <taxon>Pentapetalae</taxon>
        <taxon>asterids</taxon>
        <taxon>campanulids</taxon>
        <taxon>Apiales</taxon>
        <taxon>Apiaceae</taxon>
        <taxon>Apioideae</taxon>
        <taxon>apioid superclade</taxon>
        <taxon>Tordylieae</taxon>
        <taxon>Tordyliinae</taxon>
        <taxon>Heracleum</taxon>
    </lineage>
</organism>
<name>A0AAD8I0C2_9APIA</name>
<keyword evidence="3" id="KW-1185">Reference proteome</keyword>
<dbReference type="PROSITE" id="PS50181">
    <property type="entry name" value="FBOX"/>
    <property type="match status" value="1"/>
</dbReference>
<feature type="domain" description="F-box" evidence="1">
    <location>
        <begin position="55"/>
        <end position="105"/>
    </location>
</feature>
<dbReference type="EMBL" id="JAUIZM010000007">
    <property type="protein sequence ID" value="KAK1375250.1"/>
    <property type="molecule type" value="Genomic_DNA"/>
</dbReference>
<dbReference type="InterPro" id="IPR001810">
    <property type="entry name" value="F-box_dom"/>
</dbReference>
<dbReference type="InterPro" id="IPR045286">
    <property type="entry name" value="FBS1-like"/>
</dbReference>
<protein>
    <submittedName>
        <fullName evidence="2">Heteroproteinous nuclear ribonucleoprotein U-like protein 1</fullName>
    </submittedName>
</protein>
<dbReference type="PANTHER" id="PTHR34049">
    <property type="entry name" value="F-BOX PROTEIN SKIP27"/>
    <property type="match status" value="1"/>
</dbReference>
<accession>A0AAD8I0C2</accession>
<sequence>MAQNQELGYEYTSLSRSWSFGRKRVFVSNHLEVDSCFTTPKKKHCGLDSVMCSDNSALESLPQDILVRILCGVEHDDLKTLFDVSKSVRAATLIAKQWHFAYSTPTKKLAFKDPVEFENSGDAYEVEAPNAPKQSRTQSRLNGKNQRLLSRRLFMELETEI</sequence>
<evidence type="ECO:0000313" key="3">
    <source>
        <dbReference type="Proteomes" id="UP001237642"/>
    </source>
</evidence>
<proteinExistence type="predicted"/>
<reference evidence="2" key="1">
    <citation type="submission" date="2023-02" db="EMBL/GenBank/DDBJ databases">
        <title>Genome of toxic invasive species Heracleum sosnowskyi carries increased number of genes despite the absence of recent whole-genome duplications.</title>
        <authorList>
            <person name="Schelkunov M."/>
            <person name="Shtratnikova V."/>
            <person name="Makarenko M."/>
            <person name="Klepikova A."/>
            <person name="Omelchenko D."/>
            <person name="Novikova G."/>
            <person name="Obukhova E."/>
            <person name="Bogdanov V."/>
            <person name="Penin A."/>
            <person name="Logacheva M."/>
        </authorList>
    </citation>
    <scope>NUCLEOTIDE SEQUENCE</scope>
    <source>
        <strain evidence="2">Hsosn_3</strain>
        <tissue evidence="2">Leaf</tissue>
    </source>
</reference>